<dbReference type="EMBL" id="JAUSUF010000012">
    <property type="protein sequence ID" value="MDQ0150712.1"/>
    <property type="molecule type" value="Genomic_DNA"/>
</dbReference>
<evidence type="ECO:0000259" key="1">
    <source>
        <dbReference type="Pfam" id="PF06114"/>
    </source>
</evidence>
<evidence type="ECO:0000313" key="3">
    <source>
        <dbReference type="Proteomes" id="UP001228504"/>
    </source>
</evidence>
<dbReference type="Proteomes" id="UP001228504">
    <property type="component" value="Unassembled WGS sequence"/>
</dbReference>
<accession>A0ABT9UWK7</accession>
<keyword evidence="3" id="KW-1185">Reference proteome</keyword>
<reference evidence="2 3" key="1">
    <citation type="submission" date="2023-07" db="EMBL/GenBank/DDBJ databases">
        <title>Genomic Encyclopedia of Type Strains, Phase IV (KMG-IV): sequencing the most valuable type-strain genomes for metagenomic binning, comparative biology and taxonomic classification.</title>
        <authorList>
            <person name="Goeker M."/>
        </authorList>
    </citation>
    <scope>NUCLEOTIDE SEQUENCE [LARGE SCALE GENOMIC DNA]</scope>
    <source>
        <strain evidence="2 3">DSM 20694</strain>
    </source>
</reference>
<proteinExistence type="predicted"/>
<comment type="caution">
    <text evidence="2">The sequence shown here is derived from an EMBL/GenBank/DDBJ whole genome shotgun (WGS) entry which is preliminary data.</text>
</comment>
<evidence type="ECO:0000313" key="2">
    <source>
        <dbReference type="EMBL" id="MDQ0150712.1"/>
    </source>
</evidence>
<dbReference type="RefSeq" id="WP_307487447.1">
    <property type="nucleotide sequence ID" value="NZ_JAUSUF010000012.1"/>
</dbReference>
<gene>
    <name evidence="2" type="ORF">J2S18_002682</name>
</gene>
<dbReference type="Pfam" id="PF06114">
    <property type="entry name" value="Peptidase_M78"/>
    <property type="match status" value="1"/>
</dbReference>
<name>A0ABT9UWK7_9FIRM</name>
<feature type="domain" description="IrrE N-terminal-like" evidence="1">
    <location>
        <begin position="15"/>
        <end position="124"/>
    </location>
</feature>
<organism evidence="2 3">
    <name type="scientific">Eubacterium multiforme</name>
    <dbReference type="NCBI Taxonomy" id="83339"/>
    <lineage>
        <taxon>Bacteria</taxon>
        <taxon>Bacillati</taxon>
        <taxon>Bacillota</taxon>
        <taxon>Clostridia</taxon>
        <taxon>Eubacteriales</taxon>
        <taxon>Eubacteriaceae</taxon>
        <taxon>Eubacterium</taxon>
    </lineage>
</organism>
<protein>
    <recommendedName>
        <fullName evidence="1">IrrE N-terminal-like domain-containing protein</fullName>
    </recommendedName>
</protein>
<sequence>MTRYEKLLNSAHLQGINVYELDLGIDIPCGKCIGNNIIINNRSTEKEKLCVLLEELGHFKYTIGNITNLKDVRNLKQEYTARSFGYNSLVGITKLIEAHKLRISNQDLAEYLGITNEFLVEALSYYEHRYGNWYQIDNYIIRFNPLGVLEKLQDF</sequence>
<dbReference type="InterPro" id="IPR010359">
    <property type="entry name" value="IrrE_HExxH"/>
</dbReference>